<protein>
    <submittedName>
        <fullName evidence="1">Uncharacterized protein</fullName>
    </submittedName>
</protein>
<accession>A0A0L0CA61</accession>
<proteinExistence type="predicted"/>
<keyword evidence="2" id="KW-1185">Reference proteome</keyword>
<comment type="caution">
    <text evidence="1">The sequence shown here is derived from an EMBL/GenBank/DDBJ whole genome shotgun (WGS) entry which is preliminary data.</text>
</comment>
<evidence type="ECO:0000313" key="2">
    <source>
        <dbReference type="Proteomes" id="UP000037069"/>
    </source>
</evidence>
<reference evidence="1 2" key="1">
    <citation type="journal article" date="2015" name="Nat. Commun.">
        <title>Lucilia cuprina genome unlocks parasitic fly biology to underpin future interventions.</title>
        <authorList>
            <person name="Anstead C.A."/>
            <person name="Korhonen P.K."/>
            <person name="Young N.D."/>
            <person name="Hall R.S."/>
            <person name="Jex A.R."/>
            <person name="Murali S.C."/>
            <person name="Hughes D.S."/>
            <person name="Lee S.F."/>
            <person name="Perry T."/>
            <person name="Stroehlein A.J."/>
            <person name="Ansell B.R."/>
            <person name="Breugelmans B."/>
            <person name="Hofmann A."/>
            <person name="Qu J."/>
            <person name="Dugan S."/>
            <person name="Lee S.L."/>
            <person name="Chao H."/>
            <person name="Dinh H."/>
            <person name="Han Y."/>
            <person name="Doddapaneni H.V."/>
            <person name="Worley K.C."/>
            <person name="Muzny D.M."/>
            <person name="Ioannidis P."/>
            <person name="Waterhouse R.M."/>
            <person name="Zdobnov E.M."/>
            <person name="James P.J."/>
            <person name="Bagnall N.H."/>
            <person name="Kotze A.C."/>
            <person name="Gibbs R.A."/>
            <person name="Richards S."/>
            <person name="Batterham P."/>
            <person name="Gasser R.B."/>
        </authorList>
    </citation>
    <scope>NUCLEOTIDE SEQUENCE [LARGE SCALE GENOMIC DNA]</scope>
    <source>
        <strain evidence="1 2">LS</strain>
        <tissue evidence="1">Full body</tissue>
    </source>
</reference>
<dbReference type="EMBL" id="JRES01000789">
    <property type="protein sequence ID" value="KNC28334.1"/>
    <property type="molecule type" value="Genomic_DNA"/>
</dbReference>
<dbReference type="AlphaFoldDB" id="A0A0L0CA61"/>
<name>A0A0L0CA61_LUCCU</name>
<evidence type="ECO:0000313" key="1">
    <source>
        <dbReference type="EMBL" id="KNC28334.1"/>
    </source>
</evidence>
<dbReference type="Proteomes" id="UP000037069">
    <property type="component" value="Unassembled WGS sequence"/>
</dbReference>
<organism evidence="1 2">
    <name type="scientific">Lucilia cuprina</name>
    <name type="common">Green bottle fly</name>
    <name type="synonym">Australian sheep blowfly</name>
    <dbReference type="NCBI Taxonomy" id="7375"/>
    <lineage>
        <taxon>Eukaryota</taxon>
        <taxon>Metazoa</taxon>
        <taxon>Ecdysozoa</taxon>
        <taxon>Arthropoda</taxon>
        <taxon>Hexapoda</taxon>
        <taxon>Insecta</taxon>
        <taxon>Pterygota</taxon>
        <taxon>Neoptera</taxon>
        <taxon>Endopterygota</taxon>
        <taxon>Diptera</taxon>
        <taxon>Brachycera</taxon>
        <taxon>Muscomorpha</taxon>
        <taxon>Oestroidea</taxon>
        <taxon>Calliphoridae</taxon>
        <taxon>Luciliinae</taxon>
        <taxon>Lucilia</taxon>
    </lineage>
</organism>
<sequence>MGLKNSASSLVQKRRVCQISSNYLENSDLYLAHKVASQPARRTDIAKSTQKTILSRLIYLKFKIAEFLTPNSKRLQKHLFEHIKLRSRFGQNGVSSILLDSLSVVNYHYIKTHRFRGIPPKKWSTGHPNIYTQILTFLYIPNEAQYHRRNSSLNFEFIY</sequence>
<gene>
    <name evidence="1" type="ORF">FF38_06294</name>
</gene>